<name>A0ABR1MUU2_9PEZI</name>
<dbReference type="Proteomes" id="UP001367316">
    <property type="component" value="Unassembled WGS sequence"/>
</dbReference>
<feature type="compositionally biased region" description="Acidic residues" evidence="1">
    <location>
        <begin position="193"/>
        <end position="207"/>
    </location>
</feature>
<feature type="region of interest" description="Disordered" evidence="1">
    <location>
        <begin position="53"/>
        <end position="215"/>
    </location>
</feature>
<comment type="caution">
    <text evidence="2">The sequence shown here is derived from an EMBL/GenBank/DDBJ whole genome shotgun (WGS) entry which is preliminary data.</text>
</comment>
<gene>
    <name evidence="2" type="ORF">JOL62DRAFT_392095</name>
</gene>
<proteinExistence type="predicted"/>
<feature type="compositionally biased region" description="Polar residues" evidence="1">
    <location>
        <begin position="113"/>
        <end position="134"/>
    </location>
</feature>
<feature type="compositionally biased region" description="Basic and acidic residues" evidence="1">
    <location>
        <begin position="156"/>
        <end position="166"/>
    </location>
</feature>
<sequence>MAANDAAREEGIMEEDCEELFKLFNIDRRSSVYSAPVRKVLRRRLLRKAKDLMATASPHKAAVVSSETKADSRDSGQRVRAWARDVHSHHDDDDDDDDDRRQTDQLSPVAGPSGTQQRMRSPRSATQTGHQQPPDQTPRGRLSKLAPWSWVTPKTRPMEPHDRAAPKETAAAPTVQPARSDSSSSSSSSSQGEWEEDAKDEGYDDGPDTAPSATESIRQCKLDYAFAQSSETKHHARLFGLYDRFQRFSPKTEKEASAIATAVQNEAEVLHGKILKWHKRRLEAFHRLNVAQQKGTRHMEGKGKKRSGI</sequence>
<evidence type="ECO:0000313" key="2">
    <source>
        <dbReference type="EMBL" id="KAK7605905.1"/>
    </source>
</evidence>
<dbReference type="EMBL" id="JBBPBF010000061">
    <property type="protein sequence ID" value="KAK7605905.1"/>
    <property type="molecule type" value="Genomic_DNA"/>
</dbReference>
<evidence type="ECO:0000256" key="1">
    <source>
        <dbReference type="SAM" id="MobiDB-lite"/>
    </source>
</evidence>
<organism evidence="2 3">
    <name type="scientific">Phyllosticta paracitricarpa</name>
    <dbReference type="NCBI Taxonomy" id="2016321"/>
    <lineage>
        <taxon>Eukaryota</taxon>
        <taxon>Fungi</taxon>
        <taxon>Dikarya</taxon>
        <taxon>Ascomycota</taxon>
        <taxon>Pezizomycotina</taxon>
        <taxon>Dothideomycetes</taxon>
        <taxon>Dothideomycetes incertae sedis</taxon>
        <taxon>Botryosphaeriales</taxon>
        <taxon>Phyllostictaceae</taxon>
        <taxon>Phyllosticta</taxon>
    </lineage>
</organism>
<protein>
    <submittedName>
        <fullName evidence="2">Uncharacterized protein</fullName>
    </submittedName>
</protein>
<accession>A0ABR1MUU2</accession>
<evidence type="ECO:0000313" key="3">
    <source>
        <dbReference type="Proteomes" id="UP001367316"/>
    </source>
</evidence>
<reference evidence="2 3" key="1">
    <citation type="submission" date="2024-04" db="EMBL/GenBank/DDBJ databases">
        <title>Phyllosticta paracitricarpa is synonymous to the EU quarantine fungus P. citricarpa based on phylogenomic analyses.</title>
        <authorList>
            <consortium name="Lawrence Berkeley National Laboratory"/>
            <person name="Van ingen-buijs V.A."/>
            <person name="Van westerhoven A.C."/>
            <person name="Haridas S."/>
            <person name="Skiadas P."/>
            <person name="Martin F."/>
            <person name="Groenewald J.Z."/>
            <person name="Crous P.W."/>
            <person name="Seidl M.F."/>
        </authorList>
    </citation>
    <scope>NUCLEOTIDE SEQUENCE [LARGE SCALE GENOMIC DNA]</scope>
    <source>
        <strain evidence="2 3">CBS 141358</strain>
    </source>
</reference>
<feature type="compositionally biased region" description="Basic and acidic residues" evidence="1">
    <location>
        <begin position="68"/>
        <end position="91"/>
    </location>
</feature>
<feature type="compositionally biased region" description="Low complexity" evidence="1">
    <location>
        <begin position="180"/>
        <end position="190"/>
    </location>
</feature>
<keyword evidence="3" id="KW-1185">Reference proteome</keyword>